<keyword evidence="1" id="KW-0175">Coiled coil</keyword>
<dbReference type="SUPFAM" id="SSF52799">
    <property type="entry name" value="(Phosphotyrosine protein) phosphatases II"/>
    <property type="match status" value="1"/>
</dbReference>
<sequence length="338" mass="38347">MLPMTLSRLTSPRFTVDYSLHLKTLLSLTPDPLPEEIQQFCNEQDITTIHLKVDKMKEDNIPLTYSRTIAAIQTIIDPTNLPIYIHCLDGSDVIGLVVGCLRKLEMWNTSSAMGEYLRYLRSNVISPEVFEFVEKFHNLDITIPTSLPHWLWGGSVSFRKHPSLKLKFLNPEMMTEEEREIRDLKEKKEKYKEEYYRKRKNDLLDNLLDPSVPASHATNRNRQQSQPFGPSAQAATVPSSSSGTDKNELSDSGVDDQANESDANDQNVEDELLVDVDVDAMMIGDLDELNYYDQRAMTDDKLDADDIPEDGIRASGEGRMRAEPLSLLLRALALEGLE</sequence>
<protein>
    <submittedName>
        <fullName evidence="3">Uncharacterized protein</fullName>
    </submittedName>
</protein>
<reference evidence="3" key="1">
    <citation type="submission" date="2020-12" db="EMBL/GenBank/DDBJ databases">
        <title>Metabolic potential, ecology and presence of endohyphal bacteria is reflected in genomic diversity of Mucoromycotina.</title>
        <authorList>
            <person name="Muszewska A."/>
            <person name="Okrasinska A."/>
            <person name="Steczkiewicz K."/>
            <person name="Drgas O."/>
            <person name="Orlowska M."/>
            <person name="Perlinska-Lenart U."/>
            <person name="Aleksandrzak-Piekarczyk T."/>
            <person name="Szatraj K."/>
            <person name="Zielenkiewicz U."/>
            <person name="Pilsyk S."/>
            <person name="Malc E."/>
            <person name="Mieczkowski P."/>
            <person name="Kruszewska J.S."/>
            <person name="Biernat P."/>
            <person name="Pawlowska J."/>
        </authorList>
    </citation>
    <scope>NUCLEOTIDE SEQUENCE</scope>
    <source>
        <strain evidence="3">WA0000051536</strain>
    </source>
</reference>
<evidence type="ECO:0000313" key="4">
    <source>
        <dbReference type="Proteomes" id="UP000612746"/>
    </source>
</evidence>
<dbReference type="AlphaFoldDB" id="A0A8H7PPL6"/>
<dbReference type="Gene3D" id="3.90.190.10">
    <property type="entry name" value="Protein tyrosine phosphatase superfamily"/>
    <property type="match status" value="1"/>
</dbReference>
<gene>
    <name evidence="3" type="ORF">INT44_008006</name>
</gene>
<name>A0A8H7PPL6_9FUNG</name>
<evidence type="ECO:0000256" key="2">
    <source>
        <dbReference type="SAM" id="MobiDB-lite"/>
    </source>
</evidence>
<organism evidence="3 4">
    <name type="scientific">Umbelopsis vinacea</name>
    <dbReference type="NCBI Taxonomy" id="44442"/>
    <lineage>
        <taxon>Eukaryota</taxon>
        <taxon>Fungi</taxon>
        <taxon>Fungi incertae sedis</taxon>
        <taxon>Mucoromycota</taxon>
        <taxon>Mucoromycotina</taxon>
        <taxon>Umbelopsidomycetes</taxon>
        <taxon>Umbelopsidales</taxon>
        <taxon>Umbelopsidaceae</taxon>
        <taxon>Umbelopsis</taxon>
    </lineage>
</organism>
<feature type="coiled-coil region" evidence="1">
    <location>
        <begin position="174"/>
        <end position="201"/>
    </location>
</feature>
<keyword evidence="4" id="KW-1185">Reference proteome</keyword>
<dbReference type="OrthoDB" id="6375174at2759"/>
<feature type="region of interest" description="Disordered" evidence="2">
    <location>
        <begin position="207"/>
        <end position="270"/>
    </location>
</feature>
<dbReference type="Proteomes" id="UP000612746">
    <property type="component" value="Unassembled WGS sequence"/>
</dbReference>
<feature type="compositionally biased region" description="Polar residues" evidence="2">
    <location>
        <begin position="216"/>
        <end position="244"/>
    </location>
</feature>
<dbReference type="PANTHER" id="PTHR31126:SF14">
    <property type="entry name" value="TYROSINE-PROTEIN PHOSPHATASE OCA6-RELATED"/>
    <property type="match status" value="1"/>
</dbReference>
<dbReference type="InterPro" id="IPR004861">
    <property type="entry name" value="Siw14-like"/>
</dbReference>
<dbReference type="InterPro" id="IPR029021">
    <property type="entry name" value="Prot-tyrosine_phosphatase-like"/>
</dbReference>
<dbReference type="Pfam" id="PF03162">
    <property type="entry name" value="Y_phosphatase2"/>
    <property type="match status" value="1"/>
</dbReference>
<dbReference type="EMBL" id="JAEPRA010000012">
    <property type="protein sequence ID" value="KAG2177495.1"/>
    <property type="molecule type" value="Genomic_DNA"/>
</dbReference>
<comment type="caution">
    <text evidence="3">The sequence shown here is derived from an EMBL/GenBank/DDBJ whole genome shotgun (WGS) entry which is preliminary data.</text>
</comment>
<proteinExistence type="predicted"/>
<feature type="non-terminal residue" evidence="3">
    <location>
        <position position="1"/>
    </location>
</feature>
<evidence type="ECO:0000313" key="3">
    <source>
        <dbReference type="EMBL" id="KAG2177495.1"/>
    </source>
</evidence>
<accession>A0A8H7PPL6</accession>
<dbReference type="PANTHER" id="PTHR31126">
    <property type="entry name" value="TYROSINE-PROTEIN PHOSPHATASE"/>
    <property type="match status" value="1"/>
</dbReference>
<dbReference type="GO" id="GO:0016791">
    <property type="term" value="F:phosphatase activity"/>
    <property type="evidence" value="ECO:0007669"/>
    <property type="project" value="TreeGrafter"/>
</dbReference>
<evidence type="ECO:0000256" key="1">
    <source>
        <dbReference type="SAM" id="Coils"/>
    </source>
</evidence>
<feature type="compositionally biased region" description="Acidic residues" evidence="2">
    <location>
        <begin position="253"/>
        <end position="270"/>
    </location>
</feature>